<dbReference type="InterPro" id="IPR052956">
    <property type="entry name" value="Mesenchyme-surface_protein"/>
</dbReference>
<protein>
    <submittedName>
        <fullName evidence="3">Esterase-like activity of phytase family protein</fullName>
    </submittedName>
</protein>
<dbReference type="PANTHER" id="PTHR46928:SF1">
    <property type="entry name" value="MESENCHYME-SPECIFIC CELL SURFACE GLYCOPROTEIN"/>
    <property type="match status" value="1"/>
</dbReference>
<dbReference type="PANTHER" id="PTHR46928">
    <property type="entry name" value="MESENCHYME-SPECIFIC CELL SURFACE GLYCOPROTEIN"/>
    <property type="match status" value="1"/>
</dbReference>
<dbReference type="SUPFAM" id="SSF51004">
    <property type="entry name" value="C-terminal (heme d1) domain of cytochrome cd1-nitrite reductase"/>
    <property type="match status" value="1"/>
</dbReference>
<sequence length="754" mass="79215">MPKSSRRAAAALTSIALAGGLLTCAPDALANNGRGQAPDHGSFTRTATFPAYFNTQASEASVAEISTITPDGKTVVYTDAAGQRIGFVDVRNANSPKPLGTVDVPGEPTSVYATGSHILVCVDQTDGDFANPKGALLVFDASTRELERTIDLGGQPDSIDVTADGAWATIAIENQRDEEFAPAGGKAGDLPQLPAGFLTTVHLDGAPANWTLSRTELTNLPGMVAPSDPEPEYVKISPDGRYAALTLQENNQIAIIDFRNNTVVRSFSAGTNTVAGIDVKKDGVIDTTGSITDVRREPDSIGWVDDNHVATANEGDWKGGTRGWTVFNAASGAVVWDAGNTLEQLVIANGSWPEDRAAKKGIEPEGLAVATFGGTRYAFVGSERANVVAVYDVTDPANPVYKQMLPSTNGPEGILPVPSRNMLVVSSETDDASVNVRASVQLYTFNPGATKSTKKKLSGNWPQLTSDAGIAWGALGALTADPTVAGKLWSATDSAYKNTRILEIDATQAPAQVVAEIPVTKAGKQASYDVEGLWRKADGSGFWLGVEGATGAGNLLVETDAAGVVLREVTLPAGYTAKLGKQGIEGVTGNADGSVLYVAMQREASGEDVTRIGRYDVATGEWTFYGYQLETTDVAGDWIGLSEITYVGAKDGADQLAVIERDKLNGPNAQVKRLYTFTVAGPGGGDGQELPVVAKELAYDVLPVLQSTNGWTQEKLEGMTIDANRDVYVITDNDGVKDATGETVFANLGKVFGR</sequence>
<reference evidence="4" key="1">
    <citation type="journal article" date="2019" name="Int. J. Syst. Evol. Microbiol.">
        <title>The Global Catalogue of Microorganisms (GCM) 10K type strain sequencing project: providing services to taxonomists for standard genome sequencing and annotation.</title>
        <authorList>
            <consortium name="The Broad Institute Genomics Platform"/>
            <consortium name="The Broad Institute Genome Sequencing Center for Infectious Disease"/>
            <person name="Wu L."/>
            <person name="Ma J."/>
        </authorList>
    </citation>
    <scope>NUCLEOTIDE SEQUENCE [LARGE SCALE GENOMIC DNA]</scope>
    <source>
        <strain evidence="4">CGMCC 1.15277</strain>
    </source>
</reference>
<dbReference type="Proteomes" id="UP001596266">
    <property type="component" value="Unassembled WGS sequence"/>
</dbReference>
<dbReference type="Pfam" id="PF13449">
    <property type="entry name" value="Phytase-like"/>
    <property type="match status" value="1"/>
</dbReference>
<feature type="chain" id="PRO_5045535853" evidence="1">
    <location>
        <begin position="31"/>
        <end position="754"/>
    </location>
</feature>
<dbReference type="RefSeq" id="WP_343885102.1">
    <property type="nucleotide sequence ID" value="NZ_BAAAKI010000004.1"/>
</dbReference>
<keyword evidence="4" id="KW-1185">Reference proteome</keyword>
<dbReference type="InterPro" id="IPR011048">
    <property type="entry name" value="Haem_d1_sf"/>
</dbReference>
<evidence type="ECO:0000313" key="4">
    <source>
        <dbReference type="Proteomes" id="UP001596266"/>
    </source>
</evidence>
<feature type="signal peptide" evidence="1">
    <location>
        <begin position="1"/>
        <end position="30"/>
    </location>
</feature>
<accession>A0ABW1WYC0</accession>
<dbReference type="SUPFAM" id="SSF63829">
    <property type="entry name" value="Calcium-dependent phosphotriesterase"/>
    <property type="match status" value="1"/>
</dbReference>
<name>A0ABW1WYC0_9ACTN</name>
<comment type="caution">
    <text evidence="3">The sequence shown here is derived from an EMBL/GenBank/DDBJ whole genome shotgun (WGS) entry which is preliminary data.</text>
</comment>
<proteinExistence type="predicted"/>
<keyword evidence="1" id="KW-0732">Signal</keyword>
<feature type="domain" description="Phytase-like" evidence="2">
    <location>
        <begin position="471"/>
        <end position="734"/>
    </location>
</feature>
<evidence type="ECO:0000313" key="3">
    <source>
        <dbReference type="EMBL" id="MFC6396263.1"/>
    </source>
</evidence>
<dbReference type="EMBL" id="JBHSUA010000009">
    <property type="protein sequence ID" value="MFC6396263.1"/>
    <property type="molecule type" value="Genomic_DNA"/>
</dbReference>
<dbReference type="Gene3D" id="2.130.10.10">
    <property type="entry name" value="YVTN repeat-like/Quinoprotein amine dehydrogenase"/>
    <property type="match status" value="2"/>
</dbReference>
<evidence type="ECO:0000256" key="1">
    <source>
        <dbReference type="SAM" id="SignalP"/>
    </source>
</evidence>
<organism evidence="3 4">
    <name type="scientific">Luteococcus sanguinis</name>
    <dbReference type="NCBI Taxonomy" id="174038"/>
    <lineage>
        <taxon>Bacteria</taxon>
        <taxon>Bacillati</taxon>
        <taxon>Actinomycetota</taxon>
        <taxon>Actinomycetes</taxon>
        <taxon>Propionibacteriales</taxon>
        <taxon>Propionibacteriaceae</taxon>
        <taxon>Luteococcus</taxon>
    </lineage>
</organism>
<gene>
    <name evidence="3" type="ORF">ACFP57_04555</name>
</gene>
<dbReference type="InterPro" id="IPR015943">
    <property type="entry name" value="WD40/YVTN_repeat-like_dom_sf"/>
</dbReference>
<dbReference type="InterPro" id="IPR027372">
    <property type="entry name" value="Phytase-like_dom"/>
</dbReference>
<evidence type="ECO:0000259" key="2">
    <source>
        <dbReference type="Pfam" id="PF13449"/>
    </source>
</evidence>